<dbReference type="Proteomes" id="UP000035352">
    <property type="component" value="Chromosome"/>
</dbReference>
<protein>
    <submittedName>
        <fullName evidence="2">Uncharacterized protein</fullName>
    </submittedName>
</protein>
<dbReference type="KEGG" id="pbh:AAW51_4860"/>
<proteinExistence type="predicted"/>
<accession>A0A0G3BVZ8</accession>
<gene>
    <name evidence="2" type="ORF">AAW51_4860</name>
</gene>
<dbReference type="EMBL" id="CP011371">
    <property type="protein sequence ID" value="AKJ31551.1"/>
    <property type="molecule type" value="Genomic_DNA"/>
</dbReference>
<keyword evidence="3" id="KW-1185">Reference proteome</keyword>
<sequence>MEKSNPPEALGAFKPVGHVVVSFPSERDLEDAVQALGQAGFSPAARYTPEQMRAQVDSEVANASVLANFGQELNLAKAHGELADQGYSFLVVEARRDEQAREVAAIVQRFHAARAQKYGRFLIEELIDVGSNDHQVFESPDRGLDAQTRSGREGAAPPR</sequence>
<reference evidence="2 3" key="1">
    <citation type="submission" date="2015-05" db="EMBL/GenBank/DDBJ databases">
        <authorList>
            <person name="Tang B."/>
            <person name="Yu Y."/>
        </authorList>
    </citation>
    <scope>NUCLEOTIDE SEQUENCE [LARGE SCALE GENOMIC DNA]</scope>
    <source>
        <strain evidence="2 3">DSM 7029</strain>
    </source>
</reference>
<dbReference type="OrthoDB" id="7064156at2"/>
<feature type="region of interest" description="Disordered" evidence="1">
    <location>
        <begin position="134"/>
        <end position="159"/>
    </location>
</feature>
<evidence type="ECO:0000256" key="1">
    <source>
        <dbReference type="SAM" id="MobiDB-lite"/>
    </source>
</evidence>
<evidence type="ECO:0000313" key="3">
    <source>
        <dbReference type="Proteomes" id="UP000035352"/>
    </source>
</evidence>
<name>A0A0G3BVZ8_9BURK</name>
<dbReference type="RefSeq" id="WP_047196674.1">
    <property type="nucleotide sequence ID" value="NZ_CP011371.1"/>
</dbReference>
<dbReference type="PATRIC" id="fig|413882.6.peg.5070"/>
<evidence type="ECO:0000313" key="2">
    <source>
        <dbReference type="EMBL" id="AKJ31551.1"/>
    </source>
</evidence>
<organism evidence="2 3">
    <name type="scientific">Caldimonas brevitalea</name>
    <dbReference type="NCBI Taxonomy" id="413882"/>
    <lineage>
        <taxon>Bacteria</taxon>
        <taxon>Pseudomonadati</taxon>
        <taxon>Pseudomonadota</taxon>
        <taxon>Betaproteobacteria</taxon>
        <taxon>Burkholderiales</taxon>
        <taxon>Sphaerotilaceae</taxon>
        <taxon>Caldimonas</taxon>
    </lineage>
</organism>
<dbReference type="AlphaFoldDB" id="A0A0G3BVZ8"/>
<dbReference type="STRING" id="413882.AAW51_4860"/>
<feature type="compositionally biased region" description="Basic and acidic residues" evidence="1">
    <location>
        <begin position="135"/>
        <end position="144"/>
    </location>
</feature>